<feature type="domain" description="DUF7144" evidence="2">
    <location>
        <begin position="25"/>
        <end position="133"/>
    </location>
</feature>
<feature type="transmembrane region" description="Helical" evidence="1">
    <location>
        <begin position="90"/>
        <end position="109"/>
    </location>
</feature>
<evidence type="ECO:0000313" key="3">
    <source>
        <dbReference type="EMBL" id="SEE90041.1"/>
    </source>
</evidence>
<protein>
    <recommendedName>
        <fullName evidence="2">DUF7144 domain-containing protein</fullName>
    </recommendedName>
</protein>
<dbReference type="InterPro" id="IPR055568">
    <property type="entry name" value="DUF7144"/>
</dbReference>
<evidence type="ECO:0000259" key="2">
    <source>
        <dbReference type="Pfam" id="PF23636"/>
    </source>
</evidence>
<keyword evidence="1" id="KW-0472">Membrane</keyword>
<proteinExistence type="predicted"/>
<dbReference type="Pfam" id="PF23636">
    <property type="entry name" value="DUF7144"/>
    <property type="match status" value="1"/>
</dbReference>
<feature type="transmembrane region" description="Helical" evidence="1">
    <location>
        <begin position="65"/>
        <end position="85"/>
    </location>
</feature>
<dbReference type="OrthoDB" id="4482242at2"/>
<dbReference type="STRING" id="561176.SAMN04488561_3254"/>
<dbReference type="Proteomes" id="UP000181980">
    <property type="component" value="Unassembled WGS sequence"/>
</dbReference>
<keyword evidence="4" id="KW-1185">Reference proteome</keyword>
<name>A0A1H5MN35_9ACTN</name>
<sequence>MADIRSTADDEPRAAAATARDKAVPAAVLLMLAGAFQALQGVAAIADDDVFSARPGYAYDLDVTAWGWGHLIIGAILVVAGLFLFSGSAIAGGVAMALAGMSAIANFAFLPNYPFWTLLIIALDIVVIWFIASSGILES</sequence>
<dbReference type="RefSeq" id="WP_069111692.1">
    <property type="nucleotide sequence ID" value="NZ_FNUC01000003.1"/>
</dbReference>
<evidence type="ECO:0000313" key="4">
    <source>
        <dbReference type="Proteomes" id="UP000181980"/>
    </source>
</evidence>
<reference evidence="4" key="1">
    <citation type="submission" date="2016-10" db="EMBL/GenBank/DDBJ databases">
        <authorList>
            <person name="Varghese N."/>
            <person name="Submissions S."/>
        </authorList>
    </citation>
    <scope>NUCLEOTIDE SEQUENCE [LARGE SCALE GENOMIC DNA]</scope>
    <source>
        <strain evidence="4">DSM 45237</strain>
    </source>
</reference>
<dbReference type="EMBL" id="FNUC01000003">
    <property type="protein sequence ID" value="SEE90041.1"/>
    <property type="molecule type" value="Genomic_DNA"/>
</dbReference>
<dbReference type="AlphaFoldDB" id="A0A1H5MN35"/>
<evidence type="ECO:0000256" key="1">
    <source>
        <dbReference type="SAM" id="Phobius"/>
    </source>
</evidence>
<accession>A0A1H5MN35</accession>
<organism evidence="3 4">
    <name type="scientific">Jiangella alba</name>
    <dbReference type="NCBI Taxonomy" id="561176"/>
    <lineage>
        <taxon>Bacteria</taxon>
        <taxon>Bacillati</taxon>
        <taxon>Actinomycetota</taxon>
        <taxon>Actinomycetes</taxon>
        <taxon>Jiangellales</taxon>
        <taxon>Jiangellaceae</taxon>
        <taxon>Jiangella</taxon>
    </lineage>
</organism>
<feature type="transmembrane region" description="Helical" evidence="1">
    <location>
        <begin position="23"/>
        <end position="45"/>
    </location>
</feature>
<keyword evidence="1" id="KW-1133">Transmembrane helix</keyword>
<keyword evidence="1" id="KW-0812">Transmembrane</keyword>
<gene>
    <name evidence="3" type="ORF">SAMN04488561_3254</name>
</gene>
<feature type="transmembrane region" description="Helical" evidence="1">
    <location>
        <begin position="115"/>
        <end position="137"/>
    </location>
</feature>